<accession>A0A9P4IUR1</accession>
<evidence type="ECO:0000313" key="3">
    <source>
        <dbReference type="Proteomes" id="UP000799439"/>
    </source>
</evidence>
<dbReference type="SUPFAM" id="SSF51735">
    <property type="entry name" value="NAD(P)-binding Rossmann-fold domains"/>
    <property type="match status" value="1"/>
</dbReference>
<dbReference type="PANTHER" id="PTHR45033:SF2">
    <property type="entry name" value="ZINC-TYPE ALCOHOL DEHYDROGENASE-LIKE PROTEIN C1773.06C"/>
    <property type="match status" value="1"/>
</dbReference>
<dbReference type="SMART" id="SM00829">
    <property type="entry name" value="PKS_ER"/>
    <property type="match status" value="1"/>
</dbReference>
<organism evidence="2 3">
    <name type="scientific">Myriangium duriaei CBS 260.36</name>
    <dbReference type="NCBI Taxonomy" id="1168546"/>
    <lineage>
        <taxon>Eukaryota</taxon>
        <taxon>Fungi</taxon>
        <taxon>Dikarya</taxon>
        <taxon>Ascomycota</taxon>
        <taxon>Pezizomycotina</taxon>
        <taxon>Dothideomycetes</taxon>
        <taxon>Dothideomycetidae</taxon>
        <taxon>Myriangiales</taxon>
        <taxon>Myriangiaceae</taxon>
        <taxon>Myriangium</taxon>
    </lineage>
</organism>
<dbReference type="InterPro" id="IPR036291">
    <property type="entry name" value="NAD(P)-bd_dom_sf"/>
</dbReference>
<evidence type="ECO:0000313" key="2">
    <source>
        <dbReference type="EMBL" id="KAF2150323.1"/>
    </source>
</evidence>
<evidence type="ECO:0000259" key="1">
    <source>
        <dbReference type="SMART" id="SM00829"/>
    </source>
</evidence>
<feature type="domain" description="Enoyl reductase (ER)" evidence="1">
    <location>
        <begin position="28"/>
        <end position="351"/>
    </location>
</feature>
<dbReference type="AlphaFoldDB" id="A0A9P4IUR1"/>
<dbReference type="PANTHER" id="PTHR45033">
    <property type="match status" value="1"/>
</dbReference>
<dbReference type="SUPFAM" id="SSF50129">
    <property type="entry name" value="GroES-like"/>
    <property type="match status" value="1"/>
</dbReference>
<dbReference type="GO" id="GO:0016491">
    <property type="term" value="F:oxidoreductase activity"/>
    <property type="evidence" value="ECO:0007669"/>
    <property type="project" value="InterPro"/>
</dbReference>
<reference evidence="2" key="1">
    <citation type="journal article" date="2020" name="Stud. Mycol.">
        <title>101 Dothideomycetes genomes: a test case for predicting lifestyles and emergence of pathogens.</title>
        <authorList>
            <person name="Haridas S."/>
            <person name="Albert R."/>
            <person name="Binder M."/>
            <person name="Bloem J."/>
            <person name="Labutti K."/>
            <person name="Salamov A."/>
            <person name="Andreopoulos B."/>
            <person name="Baker S."/>
            <person name="Barry K."/>
            <person name="Bills G."/>
            <person name="Bluhm B."/>
            <person name="Cannon C."/>
            <person name="Castanera R."/>
            <person name="Culley D."/>
            <person name="Daum C."/>
            <person name="Ezra D."/>
            <person name="Gonzalez J."/>
            <person name="Henrissat B."/>
            <person name="Kuo A."/>
            <person name="Liang C."/>
            <person name="Lipzen A."/>
            <person name="Lutzoni F."/>
            <person name="Magnuson J."/>
            <person name="Mondo S."/>
            <person name="Nolan M."/>
            <person name="Ohm R."/>
            <person name="Pangilinan J."/>
            <person name="Park H.-J."/>
            <person name="Ramirez L."/>
            <person name="Alfaro M."/>
            <person name="Sun H."/>
            <person name="Tritt A."/>
            <person name="Yoshinaga Y."/>
            <person name="Zwiers L.-H."/>
            <person name="Turgeon B."/>
            <person name="Goodwin S."/>
            <person name="Spatafora J."/>
            <person name="Crous P."/>
            <person name="Grigoriev I."/>
        </authorList>
    </citation>
    <scope>NUCLEOTIDE SEQUENCE</scope>
    <source>
        <strain evidence="2">CBS 260.36</strain>
    </source>
</reference>
<dbReference type="InterPro" id="IPR013154">
    <property type="entry name" value="ADH-like_N"/>
</dbReference>
<dbReference type="CDD" id="cd08276">
    <property type="entry name" value="MDR7"/>
    <property type="match status" value="1"/>
</dbReference>
<dbReference type="Gene3D" id="3.90.180.10">
    <property type="entry name" value="Medium-chain alcohol dehydrogenases, catalytic domain"/>
    <property type="match status" value="1"/>
</dbReference>
<dbReference type="Pfam" id="PF00107">
    <property type="entry name" value="ADH_zinc_N"/>
    <property type="match status" value="1"/>
</dbReference>
<dbReference type="Pfam" id="PF08240">
    <property type="entry name" value="ADH_N"/>
    <property type="match status" value="1"/>
</dbReference>
<keyword evidence="3" id="KW-1185">Reference proteome</keyword>
<protein>
    <submittedName>
        <fullName evidence="2">NAD(P)-binding protein</fullName>
    </submittedName>
</protein>
<dbReference type="EMBL" id="ML996089">
    <property type="protein sequence ID" value="KAF2150323.1"/>
    <property type="molecule type" value="Genomic_DNA"/>
</dbReference>
<dbReference type="InterPro" id="IPR052711">
    <property type="entry name" value="Zinc_ADH-like"/>
</dbReference>
<proteinExistence type="predicted"/>
<dbReference type="InterPro" id="IPR013149">
    <property type="entry name" value="ADH-like_C"/>
</dbReference>
<dbReference type="OrthoDB" id="3509362at2759"/>
<sequence length="353" mass="38250">MAETNSPFNQQLPTVRRAFRRTDDFTPSTPKVKLVTEPLPEFTPLSVLIKVHAVSLNYRDANICNGDNPWPVTDKGIPCNDAAGEVIKTGTHVSLLAAGDRVAPINDTANLTNRETTRSWLAADEDGVLAEYIVFDERTVTKLPEHLPWVEAAVLPCAGVTAWSALKGAGLGSSVLIQGTGGVAMFALKLAGAAGLKVILSSSSDDKLRQVGEKFPGILGVNYRTNPEWHEEVLKITDGKGVDLVLEVGGAGTLVKSIKATRRGGVVSQVGYLSKQDPRDLEELFEVLIDRRVVLRGINCGSKQDQDDLCAAVSANKMRFDDIIDSVEPFEKAEEMIEYIWQGKQVGKVVLTL</sequence>
<dbReference type="Gene3D" id="3.40.50.720">
    <property type="entry name" value="NAD(P)-binding Rossmann-like Domain"/>
    <property type="match status" value="1"/>
</dbReference>
<comment type="caution">
    <text evidence="2">The sequence shown here is derived from an EMBL/GenBank/DDBJ whole genome shotgun (WGS) entry which is preliminary data.</text>
</comment>
<dbReference type="Proteomes" id="UP000799439">
    <property type="component" value="Unassembled WGS sequence"/>
</dbReference>
<dbReference type="InterPro" id="IPR011032">
    <property type="entry name" value="GroES-like_sf"/>
</dbReference>
<dbReference type="InterPro" id="IPR020843">
    <property type="entry name" value="ER"/>
</dbReference>
<gene>
    <name evidence="2" type="ORF">K461DRAFT_229648</name>
</gene>
<name>A0A9P4IUR1_9PEZI</name>